<sequence>MRNFLTAITEEPNITRKRSRSEVLPDSVFDFAHLSHNCACSYLMSAPSAQSVLTAEVRDSPRRSSTPDVEPDLAIFRNGKKNHDRCFRPVHSERTRRLFGGRGGMELGR</sequence>
<proteinExistence type="predicted"/>
<dbReference type="Proteomes" id="UP000783686">
    <property type="component" value="Unassembled WGS sequence"/>
</dbReference>
<organism evidence="1 2">
    <name type="scientific">Bursaphelenchus okinawaensis</name>
    <dbReference type="NCBI Taxonomy" id="465554"/>
    <lineage>
        <taxon>Eukaryota</taxon>
        <taxon>Metazoa</taxon>
        <taxon>Ecdysozoa</taxon>
        <taxon>Nematoda</taxon>
        <taxon>Chromadorea</taxon>
        <taxon>Rhabditida</taxon>
        <taxon>Tylenchina</taxon>
        <taxon>Tylenchomorpha</taxon>
        <taxon>Aphelenchoidea</taxon>
        <taxon>Aphelenchoididae</taxon>
        <taxon>Bursaphelenchus</taxon>
    </lineage>
</organism>
<reference evidence="1" key="1">
    <citation type="submission" date="2020-09" db="EMBL/GenBank/DDBJ databases">
        <authorList>
            <person name="Kikuchi T."/>
        </authorList>
    </citation>
    <scope>NUCLEOTIDE SEQUENCE</scope>
    <source>
        <strain evidence="1">SH1</strain>
    </source>
</reference>
<dbReference type="EMBL" id="CAJFDH010000004">
    <property type="protein sequence ID" value="CAD5218156.1"/>
    <property type="molecule type" value="Genomic_DNA"/>
</dbReference>
<evidence type="ECO:0000313" key="2">
    <source>
        <dbReference type="Proteomes" id="UP000614601"/>
    </source>
</evidence>
<dbReference type="AlphaFoldDB" id="A0A811KR75"/>
<accession>A0A811KR75</accession>
<evidence type="ECO:0000313" key="1">
    <source>
        <dbReference type="EMBL" id="CAD5218156.1"/>
    </source>
</evidence>
<gene>
    <name evidence="1" type="ORF">BOKJ2_LOCUS7366</name>
</gene>
<keyword evidence="2" id="KW-1185">Reference proteome</keyword>
<dbReference type="Proteomes" id="UP000614601">
    <property type="component" value="Unassembled WGS sequence"/>
</dbReference>
<comment type="caution">
    <text evidence="1">The sequence shown here is derived from an EMBL/GenBank/DDBJ whole genome shotgun (WGS) entry which is preliminary data.</text>
</comment>
<dbReference type="EMBL" id="CAJFCW020000004">
    <property type="protein sequence ID" value="CAG9109426.1"/>
    <property type="molecule type" value="Genomic_DNA"/>
</dbReference>
<name>A0A811KR75_9BILA</name>
<protein>
    <submittedName>
        <fullName evidence="1">Uncharacterized protein</fullName>
    </submittedName>
</protein>